<dbReference type="EMBL" id="BMNA01000001">
    <property type="protein sequence ID" value="GGL87342.1"/>
    <property type="molecule type" value="Genomic_DNA"/>
</dbReference>
<comment type="caution">
    <text evidence="20">The sequence shown here is derived from an EMBL/GenBank/DDBJ whole genome shotgun (WGS) entry which is preliminary data.</text>
</comment>
<comment type="subcellular location">
    <subcellularLocation>
        <location evidence="1">Cell inner membrane</location>
        <topology evidence="1">Multi-pass membrane protein</topology>
    </subcellularLocation>
</comment>
<dbReference type="InterPro" id="IPR003856">
    <property type="entry name" value="LPS_length_determ_N"/>
</dbReference>
<evidence type="ECO:0000256" key="8">
    <source>
        <dbReference type="ARBA" id="ARBA00022679"/>
    </source>
</evidence>
<reference evidence="20" key="2">
    <citation type="submission" date="2020-09" db="EMBL/GenBank/DDBJ databases">
        <authorList>
            <person name="Sun Q."/>
            <person name="Zhou Y."/>
        </authorList>
    </citation>
    <scope>NUCLEOTIDE SEQUENCE</scope>
    <source>
        <strain evidence="20">CGMCC 4.7308</strain>
    </source>
</reference>
<sequence>MDFRWYVRAIRKSWWVVALCTLLGVGGAIGLNETATRLYASSVTFYVSTPTDAAGGNAYQANLYALARIATYTKLLKSQELAELVVEDAGLDIPATKVASEITPSSDAETVIFTATVIDTSPQRSLAIATSVAKEFGPLVDRLDNRRSSTGPSGATVALNVTSDPTLNPVPVSPRTSRNLMLGIGSGLVLGILLALLRALLDTSIRSLATLREVTGLPALGTLYYDASAKRTPILVGPAVRSVRAEAFRQLRTNLQFVDVDNPVHVLVVTSSLPNEGKSTTAANLAILYAETGRRVLLIEGDMRKGRVAEYLGLERAVGLSDVLAGNADVRDVLQTWNADGLTVLLGGSVPPNPSELLGSHNMAMLLGQLRGMFDVIVIDTPPLLPVTDAAVAATLADGVLLVVRQGRTSRTQVAASVRSLQAVDARILGAVLSMVRKRSDDTKAYGYYAEATKGPEEPPGPTTAVASSTLDGGRRSGAEPPVLVRSLLRRHRRQLG</sequence>
<evidence type="ECO:0000313" key="20">
    <source>
        <dbReference type="EMBL" id="GGL87342.1"/>
    </source>
</evidence>
<comment type="similarity">
    <text evidence="3">Belongs to the CpsD/CapB family.</text>
</comment>
<keyword evidence="8" id="KW-0808">Transferase</keyword>
<keyword evidence="13" id="KW-1133">Transmembrane helix</keyword>
<comment type="similarity">
    <text evidence="4">Belongs to the etk/wzc family.</text>
</comment>
<dbReference type="PANTHER" id="PTHR32309">
    <property type="entry name" value="TYROSINE-PROTEIN KINASE"/>
    <property type="match status" value="1"/>
</dbReference>
<protein>
    <recommendedName>
        <fullName evidence="5">non-specific protein-tyrosine kinase</fullName>
        <ecNumber evidence="5">2.7.10.2</ecNumber>
    </recommendedName>
</protein>
<dbReference type="GO" id="GO:0005524">
    <property type="term" value="F:ATP binding"/>
    <property type="evidence" value="ECO:0007669"/>
    <property type="project" value="UniProtKB-KW"/>
</dbReference>
<dbReference type="GO" id="GO:0042802">
    <property type="term" value="F:identical protein binding"/>
    <property type="evidence" value="ECO:0007669"/>
    <property type="project" value="UniProtKB-ARBA"/>
</dbReference>
<dbReference type="EC" id="2.7.10.2" evidence="5"/>
<dbReference type="Pfam" id="PF13614">
    <property type="entry name" value="AAA_31"/>
    <property type="match status" value="1"/>
</dbReference>
<dbReference type="FunFam" id="3.40.50.300:FF:000527">
    <property type="entry name" value="Tyrosine-protein kinase etk"/>
    <property type="match status" value="1"/>
</dbReference>
<keyword evidence="15" id="KW-0829">Tyrosine-protein kinase</keyword>
<keyword evidence="6" id="KW-1003">Cell membrane</keyword>
<dbReference type="InterPro" id="IPR005702">
    <property type="entry name" value="Wzc-like_C"/>
</dbReference>
<dbReference type="Pfam" id="PF02706">
    <property type="entry name" value="Wzz"/>
    <property type="match status" value="1"/>
</dbReference>
<proteinExistence type="inferred from homology"/>
<feature type="domain" description="AAA" evidence="19">
    <location>
        <begin position="277"/>
        <end position="415"/>
    </location>
</feature>
<evidence type="ECO:0000256" key="3">
    <source>
        <dbReference type="ARBA" id="ARBA00007316"/>
    </source>
</evidence>
<dbReference type="SUPFAM" id="SSF52540">
    <property type="entry name" value="P-loop containing nucleoside triphosphate hydrolases"/>
    <property type="match status" value="1"/>
</dbReference>
<keyword evidence="10" id="KW-0547">Nucleotide-binding</keyword>
<evidence type="ECO:0000256" key="14">
    <source>
        <dbReference type="ARBA" id="ARBA00023136"/>
    </source>
</evidence>
<dbReference type="Gene3D" id="3.40.50.300">
    <property type="entry name" value="P-loop containing nucleotide triphosphate hydrolases"/>
    <property type="match status" value="1"/>
</dbReference>
<keyword evidence="14" id="KW-0472">Membrane</keyword>
<evidence type="ECO:0000256" key="2">
    <source>
        <dbReference type="ARBA" id="ARBA00006683"/>
    </source>
</evidence>
<evidence type="ECO:0000256" key="10">
    <source>
        <dbReference type="ARBA" id="ARBA00022741"/>
    </source>
</evidence>
<evidence type="ECO:0000256" key="17">
    <source>
        <dbReference type="SAM" id="MobiDB-lite"/>
    </source>
</evidence>
<keyword evidence="21" id="KW-1185">Reference proteome</keyword>
<comment type="catalytic activity">
    <reaction evidence="16">
        <text>L-tyrosyl-[protein] + ATP = O-phospho-L-tyrosyl-[protein] + ADP + H(+)</text>
        <dbReference type="Rhea" id="RHEA:10596"/>
        <dbReference type="Rhea" id="RHEA-COMP:10136"/>
        <dbReference type="Rhea" id="RHEA-COMP:20101"/>
        <dbReference type="ChEBI" id="CHEBI:15378"/>
        <dbReference type="ChEBI" id="CHEBI:30616"/>
        <dbReference type="ChEBI" id="CHEBI:46858"/>
        <dbReference type="ChEBI" id="CHEBI:61978"/>
        <dbReference type="ChEBI" id="CHEBI:456216"/>
        <dbReference type="EC" id="2.7.10.2"/>
    </reaction>
</comment>
<name>A0A917WBL0_9ACTN</name>
<evidence type="ECO:0000256" key="6">
    <source>
        <dbReference type="ARBA" id="ARBA00022475"/>
    </source>
</evidence>
<evidence type="ECO:0000259" key="18">
    <source>
        <dbReference type="Pfam" id="PF02706"/>
    </source>
</evidence>
<evidence type="ECO:0000259" key="19">
    <source>
        <dbReference type="Pfam" id="PF13614"/>
    </source>
</evidence>
<evidence type="ECO:0000256" key="15">
    <source>
        <dbReference type="ARBA" id="ARBA00023137"/>
    </source>
</evidence>
<evidence type="ECO:0000256" key="5">
    <source>
        <dbReference type="ARBA" id="ARBA00011903"/>
    </source>
</evidence>
<reference evidence="20" key="1">
    <citation type="journal article" date="2014" name="Int. J. Syst. Evol. Microbiol.">
        <title>Complete genome sequence of Corynebacterium casei LMG S-19264T (=DSM 44701T), isolated from a smear-ripened cheese.</title>
        <authorList>
            <consortium name="US DOE Joint Genome Institute (JGI-PGF)"/>
            <person name="Walter F."/>
            <person name="Albersmeier A."/>
            <person name="Kalinowski J."/>
            <person name="Ruckert C."/>
        </authorList>
    </citation>
    <scope>NUCLEOTIDE SEQUENCE</scope>
    <source>
        <strain evidence="20">CGMCC 4.7308</strain>
    </source>
</reference>
<evidence type="ECO:0000256" key="12">
    <source>
        <dbReference type="ARBA" id="ARBA00022840"/>
    </source>
</evidence>
<evidence type="ECO:0000256" key="16">
    <source>
        <dbReference type="ARBA" id="ARBA00051245"/>
    </source>
</evidence>
<dbReference type="PANTHER" id="PTHR32309:SF13">
    <property type="entry name" value="FERRIC ENTEROBACTIN TRANSPORT PROTEIN FEPE"/>
    <property type="match status" value="1"/>
</dbReference>
<dbReference type="AlphaFoldDB" id="A0A917WBL0"/>
<dbReference type="InterPro" id="IPR025669">
    <property type="entry name" value="AAA_dom"/>
</dbReference>
<evidence type="ECO:0000256" key="11">
    <source>
        <dbReference type="ARBA" id="ARBA00022777"/>
    </source>
</evidence>
<keyword evidence="12" id="KW-0067">ATP-binding</keyword>
<dbReference type="InterPro" id="IPR027417">
    <property type="entry name" value="P-loop_NTPase"/>
</dbReference>
<feature type="region of interest" description="Disordered" evidence="17">
    <location>
        <begin position="452"/>
        <end position="484"/>
    </location>
</feature>
<evidence type="ECO:0000256" key="4">
    <source>
        <dbReference type="ARBA" id="ARBA00008883"/>
    </source>
</evidence>
<dbReference type="InterPro" id="IPR050445">
    <property type="entry name" value="Bact_polysacc_biosynth/exp"/>
</dbReference>
<accession>A0A917WBL0</accession>
<evidence type="ECO:0000256" key="13">
    <source>
        <dbReference type="ARBA" id="ARBA00022989"/>
    </source>
</evidence>
<dbReference type="GO" id="GO:0005886">
    <property type="term" value="C:plasma membrane"/>
    <property type="evidence" value="ECO:0007669"/>
    <property type="project" value="UniProtKB-SubCell"/>
</dbReference>
<organism evidence="20 21">
    <name type="scientific">Nakamurella endophytica</name>
    <dbReference type="NCBI Taxonomy" id="1748367"/>
    <lineage>
        <taxon>Bacteria</taxon>
        <taxon>Bacillati</taxon>
        <taxon>Actinomycetota</taxon>
        <taxon>Actinomycetes</taxon>
        <taxon>Nakamurellales</taxon>
        <taxon>Nakamurellaceae</taxon>
        <taxon>Nakamurella</taxon>
    </lineage>
</organism>
<dbReference type="RefSeq" id="WP_188939772.1">
    <property type="nucleotide sequence ID" value="NZ_BMNA01000001.1"/>
</dbReference>
<dbReference type="GO" id="GO:0004715">
    <property type="term" value="F:non-membrane spanning protein tyrosine kinase activity"/>
    <property type="evidence" value="ECO:0007669"/>
    <property type="project" value="UniProtKB-EC"/>
</dbReference>
<dbReference type="NCBIfam" id="TIGR01007">
    <property type="entry name" value="eps_fam"/>
    <property type="match status" value="1"/>
</dbReference>
<comment type="similarity">
    <text evidence="2">Belongs to the CpsC/CapA family.</text>
</comment>
<feature type="domain" description="Polysaccharide chain length determinant N-terminal" evidence="18">
    <location>
        <begin position="2"/>
        <end position="88"/>
    </location>
</feature>
<evidence type="ECO:0000256" key="9">
    <source>
        <dbReference type="ARBA" id="ARBA00022692"/>
    </source>
</evidence>
<keyword evidence="7" id="KW-0997">Cell inner membrane</keyword>
<gene>
    <name evidence="20" type="ORF">GCM10011594_03640</name>
</gene>
<dbReference type="CDD" id="cd05387">
    <property type="entry name" value="BY-kinase"/>
    <property type="match status" value="1"/>
</dbReference>
<keyword evidence="9" id="KW-0812">Transmembrane</keyword>
<evidence type="ECO:0000313" key="21">
    <source>
        <dbReference type="Proteomes" id="UP000655208"/>
    </source>
</evidence>
<dbReference type="Proteomes" id="UP000655208">
    <property type="component" value="Unassembled WGS sequence"/>
</dbReference>
<evidence type="ECO:0000256" key="7">
    <source>
        <dbReference type="ARBA" id="ARBA00022519"/>
    </source>
</evidence>
<evidence type="ECO:0000256" key="1">
    <source>
        <dbReference type="ARBA" id="ARBA00004429"/>
    </source>
</evidence>
<keyword evidence="11" id="KW-0418">Kinase</keyword>